<dbReference type="InterPro" id="IPR013324">
    <property type="entry name" value="RNA_pol_sigma_r3/r4-like"/>
</dbReference>
<reference evidence="8 9" key="1">
    <citation type="submission" date="2019-03" db="EMBL/GenBank/DDBJ databases">
        <title>Genomic Encyclopedia of Type Strains, Phase IV (KMG-IV): sequencing the most valuable type-strain genomes for metagenomic binning, comparative biology and taxonomic classification.</title>
        <authorList>
            <person name="Goeker M."/>
        </authorList>
    </citation>
    <scope>NUCLEOTIDE SEQUENCE [LARGE SCALE GENOMIC DNA]</scope>
    <source>
        <strain evidence="8 9">DSM 16998</strain>
    </source>
</reference>
<dbReference type="EMBL" id="SNXS01000005">
    <property type="protein sequence ID" value="TDP63304.1"/>
    <property type="molecule type" value="Genomic_DNA"/>
</dbReference>
<dbReference type="SUPFAM" id="SSF88946">
    <property type="entry name" value="Sigma2 domain of RNA polymerase sigma factors"/>
    <property type="match status" value="1"/>
</dbReference>
<evidence type="ECO:0000256" key="2">
    <source>
        <dbReference type="ARBA" id="ARBA00023015"/>
    </source>
</evidence>
<evidence type="ECO:0000256" key="3">
    <source>
        <dbReference type="ARBA" id="ARBA00023082"/>
    </source>
</evidence>
<dbReference type="PANTHER" id="PTHR43133">
    <property type="entry name" value="RNA POLYMERASE ECF-TYPE SIGMA FACTO"/>
    <property type="match status" value="1"/>
</dbReference>
<evidence type="ECO:0000256" key="1">
    <source>
        <dbReference type="ARBA" id="ARBA00010641"/>
    </source>
</evidence>
<dbReference type="NCBIfam" id="TIGR02937">
    <property type="entry name" value="sigma70-ECF"/>
    <property type="match status" value="1"/>
</dbReference>
<keyword evidence="4" id="KW-0238">DNA-binding</keyword>
<name>A0A4R6QIV5_9BURK</name>
<gene>
    <name evidence="8" type="ORF">DES47_105309</name>
</gene>
<comment type="similarity">
    <text evidence="1">Belongs to the sigma-70 factor family. ECF subfamily.</text>
</comment>
<comment type="caution">
    <text evidence="8">The sequence shown here is derived from an EMBL/GenBank/DDBJ whole genome shotgun (WGS) entry which is preliminary data.</text>
</comment>
<feature type="domain" description="RNA polymerase sigma factor 70 region 4 type 2" evidence="7">
    <location>
        <begin position="133"/>
        <end position="185"/>
    </location>
</feature>
<dbReference type="GO" id="GO:0006352">
    <property type="term" value="P:DNA-templated transcription initiation"/>
    <property type="evidence" value="ECO:0007669"/>
    <property type="project" value="InterPro"/>
</dbReference>
<feature type="domain" description="RNA polymerase sigma-70 region 2" evidence="6">
    <location>
        <begin position="28"/>
        <end position="97"/>
    </location>
</feature>
<sequence>MPAPSSQPTDAQLLAAYLGGDQQAFARLYDRHDRQVFGFIGRLLGRDAVNLAEDLHQDCWVAVARSAASFDAGKARFVTWLFTIARNKVMDHFRADKSAAEQRADDLGLSLADFSDTLSRLPERVLESRQLSDELLRAVEALPEAQRETFVLFAQMDLSLNEVAGITGVGLETAKSRLRYAREALRADLRAWRPQHV</sequence>
<proteinExistence type="inferred from homology"/>
<dbReference type="Pfam" id="PF08281">
    <property type="entry name" value="Sigma70_r4_2"/>
    <property type="match status" value="1"/>
</dbReference>
<evidence type="ECO:0000259" key="7">
    <source>
        <dbReference type="Pfam" id="PF08281"/>
    </source>
</evidence>
<accession>A0A4R6QIV5</accession>
<dbReference type="InterPro" id="IPR007627">
    <property type="entry name" value="RNA_pol_sigma70_r2"/>
</dbReference>
<evidence type="ECO:0000256" key="4">
    <source>
        <dbReference type="ARBA" id="ARBA00023125"/>
    </source>
</evidence>
<dbReference type="GO" id="GO:0003677">
    <property type="term" value="F:DNA binding"/>
    <property type="evidence" value="ECO:0007669"/>
    <property type="project" value="UniProtKB-KW"/>
</dbReference>
<dbReference type="InParanoid" id="A0A4R6QIV5"/>
<protein>
    <submittedName>
        <fullName evidence="8">RNA polymerase sigma-70 factor (ECF subfamily)</fullName>
    </submittedName>
</protein>
<dbReference type="InterPro" id="IPR039425">
    <property type="entry name" value="RNA_pol_sigma-70-like"/>
</dbReference>
<dbReference type="Proteomes" id="UP000295361">
    <property type="component" value="Unassembled WGS sequence"/>
</dbReference>
<dbReference type="PANTHER" id="PTHR43133:SF8">
    <property type="entry name" value="RNA POLYMERASE SIGMA FACTOR HI_1459-RELATED"/>
    <property type="match status" value="1"/>
</dbReference>
<keyword evidence="3" id="KW-0731">Sigma factor</keyword>
<dbReference type="SUPFAM" id="SSF88659">
    <property type="entry name" value="Sigma3 and sigma4 domains of RNA polymerase sigma factors"/>
    <property type="match status" value="1"/>
</dbReference>
<dbReference type="OrthoDB" id="9784272at2"/>
<dbReference type="AlphaFoldDB" id="A0A4R6QIV5"/>
<dbReference type="Gene3D" id="1.10.10.10">
    <property type="entry name" value="Winged helix-like DNA-binding domain superfamily/Winged helix DNA-binding domain"/>
    <property type="match status" value="1"/>
</dbReference>
<dbReference type="InterPro" id="IPR013249">
    <property type="entry name" value="RNA_pol_sigma70_r4_t2"/>
</dbReference>
<evidence type="ECO:0000313" key="9">
    <source>
        <dbReference type="Proteomes" id="UP000295361"/>
    </source>
</evidence>
<dbReference type="CDD" id="cd06171">
    <property type="entry name" value="Sigma70_r4"/>
    <property type="match status" value="1"/>
</dbReference>
<dbReference type="InterPro" id="IPR014284">
    <property type="entry name" value="RNA_pol_sigma-70_dom"/>
</dbReference>
<keyword evidence="2" id="KW-0805">Transcription regulation</keyword>
<dbReference type="GO" id="GO:0016987">
    <property type="term" value="F:sigma factor activity"/>
    <property type="evidence" value="ECO:0007669"/>
    <property type="project" value="UniProtKB-KW"/>
</dbReference>
<dbReference type="RefSeq" id="WP_133702481.1">
    <property type="nucleotide sequence ID" value="NZ_SNXS01000005.1"/>
</dbReference>
<dbReference type="Gene3D" id="1.10.1740.10">
    <property type="match status" value="1"/>
</dbReference>
<dbReference type="InterPro" id="IPR036388">
    <property type="entry name" value="WH-like_DNA-bd_sf"/>
</dbReference>
<evidence type="ECO:0000313" key="8">
    <source>
        <dbReference type="EMBL" id="TDP63304.1"/>
    </source>
</evidence>
<dbReference type="InterPro" id="IPR013325">
    <property type="entry name" value="RNA_pol_sigma_r2"/>
</dbReference>
<evidence type="ECO:0000259" key="6">
    <source>
        <dbReference type="Pfam" id="PF04542"/>
    </source>
</evidence>
<dbReference type="Pfam" id="PF04542">
    <property type="entry name" value="Sigma70_r2"/>
    <property type="match status" value="1"/>
</dbReference>
<evidence type="ECO:0000256" key="5">
    <source>
        <dbReference type="ARBA" id="ARBA00023163"/>
    </source>
</evidence>
<organism evidence="8 9">
    <name type="scientific">Roseateles toxinivorans</name>
    <dbReference type="NCBI Taxonomy" id="270368"/>
    <lineage>
        <taxon>Bacteria</taxon>
        <taxon>Pseudomonadati</taxon>
        <taxon>Pseudomonadota</taxon>
        <taxon>Betaproteobacteria</taxon>
        <taxon>Burkholderiales</taxon>
        <taxon>Sphaerotilaceae</taxon>
        <taxon>Roseateles</taxon>
    </lineage>
</organism>
<keyword evidence="9" id="KW-1185">Reference proteome</keyword>
<keyword evidence="5" id="KW-0804">Transcription</keyword>